<dbReference type="AlphaFoldDB" id="A0A811TZ84"/>
<keyword evidence="5" id="KW-1185">Reference proteome</keyword>
<evidence type="ECO:0000313" key="4">
    <source>
        <dbReference type="EMBL" id="CAD6991458.1"/>
    </source>
</evidence>
<dbReference type="PANTHER" id="PTHR46560">
    <property type="entry name" value="CYPHER, ISOFORM B"/>
    <property type="match status" value="1"/>
</dbReference>
<feature type="domain" description="ZP" evidence="3">
    <location>
        <begin position="56"/>
        <end position="237"/>
    </location>
</feature>
<dbReference type="Proteomes" id="UP000606786">
    <property type="component" value="Unassembled WGS sequence"/>
</dbReference>
<feature type="chain" id="PRO_5032330494" evidence="2">
    <location>
        <begin position="21"/>
        <end position="237"/>
    </location>
</feature>
<keyword evidence="2" id="KW-0732">Signal</keyword>
<proteinExistence type="predicted"/>
<dbReference type="EMBL" id="CAJHJT010000001">
    <property type="protein sequence ID" value="CAD6991458.1"/>
    <property type="molecule type" value="Genomic_DNA"/>
</dbReference>
<evidence type="ECO:0000313" key="5">
    <source>
        <dbReference type="Proteomes" id="UP000606786"/>
    </source>
</evidence>
<dbReference type="InterPro" id="IPR056953">
    <property type="entry name" value="CUT_N"/>
</dbReference>
<feature type="region of interest" description="Disordered" evidence="1">
    <location>
        <begin position="169"/>
        <end position="220"/>
    </location>
</feature>
<organism evidence="4 5">
    <name type="scientific">Ceratitis capitata</name>
    <name type="common">Mediterranean fruit fly</name>
    <name type="synonym">Tephritis capitata</name>
    <dbReference type="NCBI Taxonomy" id="7213"/>
    <lineage>
        <taxon>Eukaryota</taxon>
        <taxon>Metazoa</taxon>
        <taxon>Ecdysozoa</taxon>
        <taxon>Arthropoda</taxon>
        <taxon>Hexapoda</taxon>
        <taxon>Insecta</taxon>
        <taxon>Pterygota</taxon>
        <taxon>Neoptera</taxon>
        <taxon>Endopterygota</taxon>
        <taxon>Diptera</taxon>
        <taxon>Brachycera</taxon>
        <taxon>Muscomorpha</taxon>
        <taxon>Tephritoidea</taxon>
        <taxon>Tephritidae</taxon>
        <taxon>Ceratitis</taxon>
        <taxon>Ceratitis</taxon>
    </lineage>
</organism>
<dbReference type="Gene3D" id="2.60.40.3210">
    <property type="entry name" value="Zona pellucida, ZP-N domain"/>
    <property type="match status" value="1"/>
</dbReference>
<dbReference type="InterPro" id="IPR001507">
    <property type="entry name" value="ZP_dom"/>
</dbReference>
<dbReference type="PROSITE" id="PS51034">
    <property type="entry name" value="ZP_2"/>
    <property type="match status" value="1"/>
</dbReference>
<protein>
    <submittedName>
        <fullName evidence="4">(Mediterranean fruit fly) hypothetical protein</fullName>
    </submittedName>
</protein>
<reference evidence="4" key="1">
    <citation type="submission" date="2020-11" db="EMBL/GenBank/DDBJ databases">
        <authorList>
            <person name="Whitehead M."/>
        </authorList>
    </citation>
    <scope>NUCLEOTIDE SEQUENCE</scope>
    <source>
        <strain evidence="4">EGII</strain>
    </source>
</reference>
<evidence type="ECO:0000259" key="3">
    <source>
        <dbReference type="PROSITE" id="PS51034"/>
    </source>
</evidence>
<gene>
    <name evidence="4" type="ORF">CCAP1982_LOCUS383</name>
</gene>
<dbReference type="OrthoDB" id="10043417at2759"/>
<feature type="signal peptide" evidence="2">
    <location>
        <begin position="1"/>
        <end position="20"/>
    </location>
</feature>
<accession>A0A811TZ84</accession>
<evidence type="ECO:0000256" key="1">
    <source>
        <dbReference type="SAM" id="MobiDB-lite"/>
    </source>
</evidence>
<dbReference type="PANTHER" id="PTHR46560:SF7">
    <property type="entry name" value="RE59626P"/>
    <property type="match status" value="1"/>
</dbReference>
<sequence length="237" mass="26658">MRTIILTVSIVYLLVLNVSSDDSNKAQSNAEIWQQDLTDTFKIEGSDQGIQKVNLKCGSNSMNVMLETEKPFTGVMYTRGSFYKQSAPCFVKPSTQDARALEMNFQLDQCQTQKEGELYSNIVVIQNDPELITPGDSAFSLECDFRQPRNLDVEANMQTRDRIVRGSKITLTSPDPSTPATNSDHFVHSDTNSVEYVPNRQNQNGRRTEAENAPTEDSTMHLGTVEEVTYTLERDEL</sequence>
<comment type="caution">
    <text evidence="4">The sequence shown here is derived from an EMBL/GenBank/DDBJ whole genome shotgun (WGS) entry which is preliminary data.</text>
</comment>
<name>A0A811TZ84_CERCA</name>
<dbReference type="KEGG" id="ccat:101456196"/>
<dbReference type="Pfam" id="PF25057">
    <property type="entry name" value="CUT_N"/>
    <property type="match status" value="1"/>
</dbReference>
<feature type="compositionally biased region" description="Polar residues" evidence="1">
    <location>
        <begin position="169"/>
        <end position="205"/>
    </location>
</feature>
<evidence type="ECO:0000256" key="2">
    <source>
        <dbReference type="SAM" id="SignalP"/>
    </source>
</evidence>